<name>A0ABV3FWL8_9NOCA</name>
<gene>
    <name evidence="1" type="ORF">AB0I48_19815</name>
</gene>
<reference evidence="1 2" key="1">
    <citation type="submission" date="2024-06" db="EMBL/GenBank/DDBJ databases">
        <title>The Natural Products Discovery Center: Release of the First 8490 Sequenced Strains for Exploring Actinobacteria Biosynthetic Diversity.</title>
        <authorList>
            <person name="Kalkreuter E."/>
            <person name="Kautsar S.A."/>
            <person name="Yang D."/>
            <person name="Bader C.D."/>
            <person name="Teijaro C.N."/>
            <person name="Fluegel L."/>
            <person name="Davis C.M."/>
            <person name="Simpson J.R."/>
            <person name="Lauterbach L."/>
            <person name="Steele A.D."/>
            <person name="Gui C."/>
            <person name="Meng S."/>
            <person name="Li G."/>
            <person name="Viehrig K."/>
            <person name="Ye F."/>
            <person name="Su P."/>
            <person name="Kiefer A.F."/>
            <person name="Nichols A."/>
            <person name="Cepeda A.J."/>
            <person name="Yan W."/>
            <person name="Fan B."/>
            <person name="Jiang Y."/>
            <person name="Adhikari A."/>
            <person name="Zheng C.-J."/>
            <person name="Schuster L."/>
            <person name="Cowan T.M."/>
            <person name="Smanski M.J."/>
            <person name="Chevrette M.G."/>
            <person name="De Carvalho L.P.S."/>
            <person name="Shen B."/>
        </authorList>
    </citation>
    <scope>NUCLEOTIDE SEQUENCE [LARGE SCALE GENOMIC DNA]</scope>
    <source>
        <strain evidence="1 2">NPDC050403</strain>
    </source>
</reference>
<dbReference type="Proteomes" id="UP001551695">
    <property type="component" value="Unassembled WGS sequence"/>
</dbReference>
<dbReference type="EMBL" id="JBFAKC010000008">
    <property type="protein sequence ID" value="MEV0709817.1"/>
    <property type="molecule type" value="Genomic_DNA"/>
</dbReference>
<organism evidence="1 2">
    <name type="scientific">Nocardia aurea</name>
    <dbReference type="NCBI Taxonomy" id="2144174"/>
    <lineage>
        <taxon>Bacteria</taxon>
        <taxon>Bacillati</taxon>
        <taxon>Actinomycetota</taxon>
        <taxon>Actinomycetes</taxon>
        <taxon>Mycobacteriales</taxon>
        <taxon>Nocardiaceae</taxon>
        <taxon>Nocardia</taxon>
    </lineage>
</organism>
<sequence>MGSLWSILLGCGLLVAVAGVVGSWLDRTQGSREHDSPAAPFSIEQAHTVMQSHCGCRADDCSRKAAAFRALVEAGRIVPDARADHYSL</sequence>
<evidence type="ECO:0000313" key="2">
    <source>
        <dbReference type="Proteomes" id="UP001551695"/>
    </source>
</evidence>
<accession>A0ABV3FWL8</accession>
<dbReference type="RefSeq" id="WP_355089611.1">
    <property type="nucleotide sequence ID" value="NZ_JBEXKW010000073.1"/>
</dbReference>
<keyword evidence="2" id="KW-1185">Reference proteome</keyword>
<comment type="caution">
    <text evidence="1">The sequence shown here is derived from an EMBL/GenBank/DDBJ whole genome shotgun (WGS) entry which is preliminary data.</text>
</comment>
<proteinExistence type="predicted"/>
<protein>
    <submittedName>
        <fullName evidence="1">Uncharacterized protein</fullName>
    </submittedName>
</protein>
<evidence type="ECO:0000313" key="1">
    <source>
        <dbReference type="EMBL" id="MEV0709817.1"/>
    </source>
</evidence>